<feature type="compositionally biased region" description="Basic residues" evidence="5">
    <location>
        <begin position="404"/>
        <end position="413"/>
    </location>
</feature>
<keyword evidence="1" id="KW-0547">Nucleotide-binding</keyword>
<dbReference type="AlphaFoldDB" id="A0AAD8BU60"/>
<dbReference type="GO" id="GO:0005524">
    <property type="term" value="F:ATP binding"/>
    <property type="evidence" value="ECO:0007669"/>
    <property type="project" value="UniProtKB-KW"/>
</dbReference>
<dbReference type="GO" id="GO:0016787">
    <property type="term" value="F:hydrolase activity"/>
    <property type="evidence" value="ECO:0007669"/>
    <property type="project" value="UniProtKB-KW"/>
</dbReference>
<comment type="caution">
    <text evidence="7">The sequence shown here is derived from an EMBL/GenBank/DDBJ whole genome shotgun (WGS) entry which is preliminary data.</text>
</comment>
<name>A0AAD8BU60_BIOPF</name>
<accession>A0AAD8BU60</accession>
<evidence type="ECO:0000256" key="4">
    <source>
        <dbReference type="ARBA" id="ARBA00022840"/>
    </source>
</evidence>
<evidence type="ECO:0000313" key="8">
    <source>
        <dbReference type="Proteomes" id="UP001233172"/>
    </source>
</evidence>
<keyword evidence="8" id="KW-1185">Reference proteome</keyword>
<keyword evidence="4" id="KW-0067">ATP-binding</keyword>
<dbReference type="Pfam" id="PF07717">
    <property type="entry name" value="OB_NTP_bind"/>
    <property type="match status" value="1"/>
</dbReference>
<reference evidence="7" key="2">
    <citation type="submission" date="2023-04" db="EMBL/GenBank/DDBJ databases">
        <authorList>
            <person name="Bu L."/>
            <person name="Lu L."/>
            <person name="Laidemitt M.R."/>
            <person name="Zhang S.M."/>
            <person name="Mutuku M."/>
            <person name="Mkoji G."/>
            <person name="Steinauer M."/>
            <person name="Loker E.S."/>
        </authorList>
    </citation>
    <scope>NUCLEOTIDE SEQUENCE</scope>
    <source>
        <strain evidence="7">KasaAsao</strain>
        <tissue evidence="7">Whole Snail</tissue>
    </source>
</reference>
<dbReference type="SUPFAM" id="SSF52540">
    <property type="entry name" value="P-loop containing nucleoside triphosphate hydrolases"/>
    <property type="match status" value="1"/>
</dbReference>
<dbReference type="Proteomes" id="UP001233172">
    <property type="component" value="Unassembled WGS sequence"/>
</dbReference>
<evidence type="ECO:0000256" key="2">
    <source>
        <dbReference type="ARBA" id="ARBA00022801"/>
    </source>
</evidence>
<proteinExistence type="predicted"/>
<evidence type="ECO:0000313" key="7">
    <source>
        <dbReference type="EMBL" id="KAK0060914.1"/>
    </source>
</evidence>
<feature type="domain" description="DEAD-box helicase OB fold" evidence="6">
    <location>
        <begin position="259"/>
        <end position="336"/>
    </location>
</feature>
<dbReference type="PANTHER" id="PTHR18934">
    <property type="entry name" value="ATP-DEPENDENT RNA HELICASE"/>
    <property type="match status" value="1"/>
</dbReference>
<organism evidence="7 8">
    <name type="scientific">Biomphalaria pfeifferi</name>
    <name type="common">Bloodfluke planorb</name>
    <name type="synonym">Freshwater snail</name>
    <dbReference type="NCBI Taxonomy" id="112525"/>
    <lineage>
        <taxon>Eukaryota</taxon>
        <taxon>Metazoa</taxon>
        <taxon>Spiralia</taxon>
        <taxon>Lophotrochozoa</taxon>
        <taxon>Mollusca</taxon>
        <taxon>Gastropoda</taxon>
        <taxon>Heterobranchia</taxon>
        <taxon>Euthyneura</taxon>
        <taxon>Panpulmonata</taxon>
        <taxon>Hygrophila</taxon>
        <taxon>Lymnaeoidea</taxon>
        <taxon>Planorbidae</taxon>
        <taxon>Biomphalaria</taxon>
    </lineage>
</organism>
<evidence type="ECO:0000259" key="6">
    <source>
        <dbReference type="Pfam" id="PF07717"/>
    </source>
</evidence>
<dbReference type="CDD" id="cd14686">
    <property type="entry name" value="bZIP"/>
    <property type="match status" value="1"/>
</dbReference>
<dbReference type="InterPro" id="IPR027417">
    <property type="entry name" value="P-loop_NTPase"/>
</dbReference>
<sequence>MFCTHSQVFCTHSQVFCTQSDVLYTQSDVLYTHSGVLYTQSGVLYTQSDVLYTQSDVLYTQSDVLYTQSDVLYTQSDVLYIQSDVLYIQSDVLYIQSDVLYTQSGVLYTVRCSVHTVRCSVHTVRCSVHSQMFCTHSQVFCTQSDVLYIQSDLYTQSGVLYTTIVSMLSVPAIFYRPKGREEDSDAAREKFMVPESDHLTYLNVYQQWKRNGYSSSWCNQHFIHAKAMRKVREVQQQLREIMEQQKMDLVSCVTEWDIIRKCICSAYFHQAARLKGLGEYVNTRTGMPCHLHPTSALFGMGYTPDYIVYHELVMTSKEYMQCVTAVDGHWLAELGPMFYSIKDAKKSRQERKKQEIEEMQTMEDEMKRAEELIKARKEQHDRIPMSVRSASRIITPGHGESPRTPKRTPKFGL</sequence>
<dbReference type="GO" id="GO:0003723">
    <property type="term" value="F:RNA binding"/>
    <property type="evidence" value="ECO:0007669"/>
    <property type="project" value="TreeGrafter"/>
</dbReference>
<keyword evidence="2" id="KW-0378">Hydrolase</keyword>
<evidence type="ECO:0000256" key="5">
    <source>
        <dbReference type="SAM" id="MobiDB-lite"/>
    </source>
</evidence>
<reference evidence="7" key="1">
    <citation type="journal article" date="2023" name="PLoS Negl. Trop. Dis.">
        <title>A genome sequence for Biomphalaria pfeifferi, the major vector snail for the human-infecting parasite Schistosoma mansoni.</title>
        <authorList>
            <person name="Bu L."/>
            <person name="Lu L."/>
            <person name="Laidemitt M.R."/>
            <person name="Zhang S.M."/>
            <person name="Mutuku M."/>
            <person name="Mkoji G."/>
            <person name="Steinauer M."/>
            <person name="Loker E.S."/>
        </authorList>
    </citation>
    <scope>NUCLEOTIDE SEQUENCE</scope>
    <source>
        <strain evidence="7">KasaAsao</strain>
    </source>
</reference>
<dbReference type="PANTHER" id="PTHR18934:SF91">
    <property type="entry name" value="PRE-MRNA-SPLICING FACTOR ATP-DEPENDENT RNA HELICASE PRP16"/>
    <property type="match status" value="1"/>
</dbReference>
<gene>
    <name evidence="7" type="ORF">Bpfe_009783</name>
</gene>
<dbReference type="InterPro" id="IPR011709">
    <property type="entry name" value="DEAD-box_helicase_OB_fold"/>
</dbReference>
<protein>
    <submittedName>
        <fullName evidence="7">Pre-mRNA-splicing factor ATP-dependent RNA helicase PRP16</fullName>
    </submittedName>
</protein>
<evidence type="ECO:0000256" key="1">
    <source>
        <dbReference type="ARBA" id="ARBA00022741"/>
    </source>
</evidence>
<evidence type="ECO:0000256" key="3">
    <source>
        <dbReference type="ARBA" id="ARBA00022806"/>
    </source>
</evidence>
<dbReference type="EMBL" id="JASAOG010000033">
    <property type="protein sequence ID" value="KAK0060914.1"/>
    <property type="molecule type" value="Genomic_DNA"/>
</dbReference>
<dbReference type="GO" id="GO:0034458">
    <property type="term" value="F:3'-5' RNA helicase activity"/>
    <property type="evidence" value="ECO:0007669"/>
    <property type="project" value="TreeGrafter"/>
</dbReference>
<keyword evidence="3 7" id="KW-0347">Helicase</keyword>
<feature type="region of interest" description="Disordered" evidence="5">
    <location>
        <begin position="376"/>
        <end position="413"/>
    </location>
</feature>